<dbReference type="InterPro" id="IPR035983">
    <property type="entry name" value="Hect_E3_ubiquitin_ligase"/>
</dbReference>
<organism evidence="20 21">
    <name type="scientific">Leishmania donovani</name>
    <dbReference type="NCBI Taxonomy" id="5661"/>
    <lineage>
        <taxon>Eukaryota</taxon>
        <taxon>Discoba</taxon>
        <taxon>Euglenozoa</taxon>
        <taxon>Kinetoplastea</taxon>
        <taxon>Metakinetoplastina</taxon>
        <taxon>Trypanosomatida</taxon>
        <taxon>Trypanosomatidae</taxon>
        <taxon>Leishmaniinae</taxon>
        <taxon>Leishmania</taxon>
    </lineage>
</organism>
<dbReference type="Gene3D" id="3.30.2410.10">
    <property type="entry name" value="Hect, E3 ligase catalytic domain"/>
    <property type="match status" value="1"/>
</dbReference>
<dbReference type="SMART" id="SM00119">
    <property type="entry name" value="HECTc"/>
    <property type="match status" value="1"/>
</dbReference>
<evidence type="ECO:0000256" key="10">
    <source>
        <dbReference type="ARBA" id="ARBA00022786"/>
    </source>
</evidence>
<keyword evidence="13" id="KW-0539">Nucleus</keyword>
<feature type="region of interest" description="Disordered" evidence="16">
    <location>
        <begin position="922"/>
        <end position="969"/>
    </location>
</feature>
<dbReference type="GO" id="GO:0031267">
    <property type="term" value="F:small GTPase binding"/>
    <property type="evidence" value="ECO:0007669"/>
    <property type="project" value="InterPro"/>
</dbReference>
<keyword evidence="12" id="KW-0653">Protein transport</keyword>
<feature type="region of interest" description="Disordered" evidence="16">
    <location>
        <begin position="2593"/>
        <end position="2627"/>
    </location>
</feature>
<evidence type="ECO:0000256" key="5">
    <source>
        <dbReference type="ARBA" id="ARBA00012485"/>
    </source>
</evidence>
<evidence type="ECO:0000256" key="14">
    <source>
        <dbReference type="PROSITE-ProRule" id="PRU00104"/>
    </source>
</evidence>
<feature type="compositionally biased region" description="Acidic residues" evidence="16">
    <location>
        <begin position="839"/>
        <end position="852"/>
    </location>
</feature>
<dbReference type="InterPro" id="IPR000569">
    <property type="entry name" value="HECT_dom"/>
</dbReference>
<dbReference type="InterPro" id="IPR013598">
    <property type="entry name" value="Exportin-1/Importin-b-like"/>
</dbReference>
<feature type="domain" description="Importin N-terminal" evidence="18">
    <location>
        <begin position="1624"/>
        <end position="1690"/>
    </location>
</feature>
<keyword evidence="7 20" id="KW-0808">Transferase</keyword>
<comment type="caution">
    <text evidence="20">The sequence shown here is derived from an EMBL/GenBank/DDBJ whole genome shotgun (WGS) entry which is preliminary data.</text>
</comment>
<keyword evidence="6" id="KW-0813">Transport</keyword>
<keyword evidence="8" id="KW-0479">Metal-binding</keyword>
<evidence type="ECO:0000256" key="9">
    <source>
        <dbReference type="ARBA" id="ARBA00022771"/>
    </source>
</evidence>
<evidence type="ECO:0000256" key="1">
    <source>
        <dbReference type="ARBA" id="ARBA00000885"/>
    </source>
</evidence>
<dbReference type="Gene3D" id="3.90.1750.10">
    <property type="entry name" value="Hect, E3 ligase catalytic domains"/>
    <property type="match status" value="1"/>
</dbReference>
<evidence type="ECO:0000259" key="18">
    <source>
        <dbReference type="PROSITE" id="PS50166"/>
    </source>
</evidence>
<feature type="compositionally biased region" description="Basic residues" evidence="16">
    <location>
        <begin position="938"/>
        <end position="947"/>
    </location>
</feature>
<dbReference type="InterPro" id="IPR014877">
    <property type="entry name" value="XPO1_C_dom"/>
</dbReference>
<dbReference type="SMART" id="SM00913">
    <property type="entry name" value="IBN_N"/>
    <property type="match status" value="1"/>
</dbReference>
<dbReference type="GO" id="GO:0005049">
    <property type="term" value="F:nuclear export signal receptor activity"/>
    <property type="evidence" value="ECO:0007669"/>
    <property type="project" value="InterPro"/>
</dbReference>
<proteinExistence type="inferred from homology"/>
<feature type="domain" description="ZZ-type" evidence="17">
    <location>
        <begin position="413"/>
        <end position="468"/>
    </location>
</feature>
<dbReference type="FunFam" id="1.25.10.10:FF:000610">
    <property type="entry name" value="Exportin 1"/>
    <property type="match status" value="1"/>
</dbReference>
<dbReference type="FunFam" id="3.90.1750.10:FF:000057">
    <property type="entry name" value="HECT-domain (Ubiquitin-transferase), putative"/>
    <property type="match status" value="1"/>
</dbReference>
<dbReference type="Pfam" id="PF08767">
    <property type="entry name" value="CRM1_C"/>
    <property type="match status" value="1"/>
</dbReference>
<feature type="region of interest" description="Disordered" evidence="16">
    <location>
        <begin position="789"/>
        <end position="811"/>
    </location>
</feature>
<name>A0A504XDX8_LEIDO</name>
<dbReference type="SMART" id="SM00291">
    <property type="entry name" value="ZnF_ZZ"/>
    <property type="match status" value="1"/>
</dbReference>
<dbReference type="Pfam" id="PF03810">
    <property type="entry name" value="IBN_N"/>
    <property type="match status" value="1"/>
</dbReference>
<comment type="similarity">
    <text evidence="3">Belongs to the UPL family. K-HECT subfamily.</text>
</comment>
<reference evidence="21" key="1">
    <citation type="submission" date="2019-02" db="EMBL/GenBank/DDBJ databases">
        <title>FDA dAtabase for Regulatory Grade micrObial Sequences (FDA-ARGOS): Supporting development and validation of Infectious Disease Dx tests.</title>
        <authorList>
            <person name="Duncan R."/>
            <person name="Fisher C."/>
            <person name="Tallon L."/>
            <person name="Sadzewicz L."/>
            <person name="Sengamalay N."/>
            <person name="Ott S."/>
            <person name="Godinez A."/>
            <person name="Nagaraj S."/>
            <person name="Vavikolanu K."/>
            <person name="Vyas G."/>
            <person name="Nadendla S."/>
            <person name="Aluvathingal J."/>
            <person name="Sichtig H."/>
        </authorList>
    </citation>
    <scope>NUCLEOTIDE SEQUENCE [LARGE SCALE GENOMIC DNA]</scope>
    <source>
        <strain evidence="21">FDAARGOS_360</strain>
    </source>
</reference>
<gene>
    <name evidence="20" type="ORF">CGC20_33905</name>
</gene>
<feature type="compositionally biased region" description="Basic and acidic residues" evidence="16">
    <location>
        <begin position="2593"/>
        <end position="2607"/>
    </location>
</feature>
<dbReference type="Gene3D" id="3.30.2160.10">
    <property type="entry name" value="Hect, E3 ligase catalytic domain"/>
    <property type="match status" value="1"/>
</dbReference>
<evidence type="ECO:0000256" key="4">
    <source>
        <dbReference type="ARBA" id="ARBA00009466"/>
    </source>
</evidence>
<dbReference type="Proteomes" id="UP000318821">
    <property type="component" value="Unassembled WGS sequence"/>
</dbReference>
<dbReference type="Pfam" id="PF18777">
    <property type="entry name" value="CRM1_repeat"/>
    <property type="match status" value="1"/>
</dbReference>
<sequence>MDGFRFYMEGIGLPEGNTRRANAELIGAINSPDPTVQHSGLQMLCDQLTMSSFISPSTMATIPLVLPSLLRCIASSQVREVFITAARALTYIIDAFPRTFETFPTRHTLIEVLLQHLRSIQDVELSEQCITCLEMITRSQMGSRELLHNDGVEAVLGFADFFTLHKQRQIWTIVQRLVGEVDESSVRHITACLPTLRIGMTNGDSEIRQKAIATLAQAIEGVKTDRATVETVFGDAADRIAVLLHERDVNDDTLSSALSLLFAGVQWSAGIAASVIQSDLFNTLLSLLQPAPVPAVVAEQHAAPSAAGRVARRSAAAELVVRRDSGMDSGGGAGTEPAAARTTMLTSHQRTIVCRLLASLLIPCRTGATEQLERLEMLTQRPLLTGAMAHGNRVAQEQGLKIETKAAYARCRASGFMCDGCGKNCTPGDWYRCNECPDKDYCTACVLEHYKDDHGGQHSYTDMEQVVGAAARNRDKLELYRKSPQLLQRVLEAIPTVVCVCVSSELVAVRTSCLDFLVSAVDMASTEQLLASDITKVSLGESLNNNLRGADLVCNALAVALAGRLLQKLSGIYQVQFAREGVKLSLQVLKQRCKVKGRTTLTREARTTLTTCTAGWSTIIGTEASILLQRFLDVEDEQATEPLRRVVEELRQDHFSIAIGLLRDVLAGDVTAFEFFSSGVVRELRNCLSRQQNIYAVMHLVAALSTSPAATRGGKAKKSAGVAPTLAATTAGRVGQGSGSLLSHFVHHLHTILTLLDDFTVPTYDFIGGVHNYFVVSFEPHRASVAVAGDTTADTSTPSARGDGDSSVSPRQCIKARIRPISSVSAMAQVLQQEVLQQESEDGDNGDGEEGEAVTNVLPDLHPRHSPMSRDAETPMPAAPSSPASAPANSNVWIRYGTHVLPLSMTMLQIMEHLVLPAAAASENEARGSHRDNAERRAKPRHQRRGKPHDTTAPEEGAHEEEEARHGAHSRLVPLDTSTAAGYSLQRPVVLYYSTTPYNPQYYSLYKVPNAFPASGNPQAPLQVRLPSQDRKPSAVRDVQEQLAGAFHYSKHVLSDSQRDVLGLLGTLHAAVANWAVLLNYVRTQAAAESKHLRGVDVACILNTFAPAISIAEFQHAKLNSKAIQQCSQMLLAGQQRGTWAVKLALDCTYLFSYSTRKFLFDVGFTSTDRCLIQMRKYRELFGLNEPRMSSEQMRGIYGQLKKETKRVWREDVLECAKKVLSAQDARARNLVWSFHFYNENGWGDGPTREFYTLVSQELRQRKLGLWRDGNEAADDNEYNTASYGLFPKPVLPGSAQEKDHLVPFFRLIGRFIGRALVDEHVPGLPLSPVFLRLLRGDVCGIHDVQDLSEEVGRLLVAMAGAAASGHTRVQLPGQTKAVEVQDLALDFTLPGDDSVELCADGAKTAVTANNMMAYCDAVTSFLLDRGVAAAVHALREGFHWYIPLVALQMLSVDELYQLIAGHETAITRDDFEKYSEANYGYTLNCKHVQWLFDILAAFTVEEQKQFFFFLTGSAHLPVGGLGRLRPSFTIVRKTSEDASIKEEDMLPSAMTCQNYLKLPQYNTKEEMEKKLRFAMTEGSGFSRRAALIDMDAILDFSKPLDVQRFEQVVTAMSSGSPAEIMEAQEVLTRFKANPEAFFRVDKLLTESRNTNTRFFALQVLDDTILHRWNTLSADNQQAIRNFVVSLIVRECTSFAHIRQNRTLLTKMNMTLVSIAKREWPVRWPNFVQEISTSASPSEPMVENNLNLLRLVGEEVFEFGEKTLTSRWVERKKQALAQDFRFIMELCVMVIVNAEDTVLLRTALSTLEVYVPWMTPELIFNEQVLQSISRLVVSDGNVRSEAVRCLAEMCSAATSSGAAGDQQVRCILETFKTALGNIMSAFPTTHSSVMERVVTLYEQGSLVDKEYVANLNLLLIAFLRHYYASISYDDMLLVTCHEMLVGMSNINEKELFKACVEYWWWLGDHLLRAPASVVKRNLMSKLPRVLSDVRFVLIRRMAKPEEVIIVEEEGEIRRQHVTDVEELQLYNLMRQTLVFLTHLDPKDTRNIMTDLMKRQLDRSEWSWHNCNTLCWAVGSISMALSEQDESDLFVKIITDLLTLFKTMSGKDNRAVIASDVMFIVGQYPRYLRNHATFLSTVTRKVFQFMREKFPGVQDMAVDTFVKLSKQLDAKYAEVNGSTSLASEVAKTWSSITEMLSLQQVQTCFNAAGYMIAAGSTEQQRALLLETFLTDTNARFKACTASAAAAGSAFCQSEEAMVELLHYLRVFSNVADSCGDVFVYEMMMITQDLYGFYRMFSEAQVRAIADGGETALHRPEMKYVRLAKREILRIFERFVSHATQLKFIAESCLPDMFSVVLLDYENAIAAAKEPGALALATACVRTLGRCIENNCEAILDHTFNTTVAIIAQDMESHPDFRVNLFKLLQALNAHCFEAFICYTSTHEDVVLGMLWAIKHTDYPTMSTGLETLDLFLENVSKSEYAEVFFKAYMQRILVDVMVASMDSLHASGFQHHVRILQKLFNVSSMVPPDTPTIGKNVIRAYLLDSLTVIPTLTTTSILSFVDMCYESFTDDERFRTQFADFLIEVKVWGAEQENKMQEEDERRLREETIPGFSNLSMEDPPANPFTSL</sequence>
<dbReference type="GO" id="GO:0043161">
    <property type="term" value="P:proteasome-mediated ubiquitin-dependent protein catabolic process"/>
    <property type="evidence" value="ECO:0007669"/>
    <property type="project" value="TreeGrafter"/>
</dbReference>
<dbReference type="GO" id="GO:0000209">
    <property type="term" value="P:protein polyubiquitination"/>
    <property type="evidence" value="ECO:0007669"/>
    <property type="project" value="TreeGrafter"/>
</dbReference>
<dbReference type="VEuPathDB" id="TriTrypDB:LDHU3_32.1510"/>
<evidence type="ECO:0000256" key="8">
    <source>
        <dbReference type="ARBA" id="ARBA00022723"/>
    </source>
</evidence>
<protein>
    <recommendedName>
        <fullName evidence="5">HECT-type E3 ubiquitin transferase</fullName>
        <ecNumber evidence="5">2.3.2.26</ecNumber>
    </recommendedName>
</protein>
<dbReference type="Pfam" id="PF25579">
    <property type="entry name" value="TPR_TRIP12_N"/>
    <property type="match status" value="1"/>
</dbReference>
<evidence type="ECO:0000256" key="11">
    <source>
        <dbReference type="ARBA" id="ARBA00022833"/>
    </source>
</evidence>
<dbReference type="InterPro" id="IPR040485">
    <property type="entry name" value="XPO1_repeat_3"/>
</dbReference>
<dbReference type="SUPFAM" id="SSF48371">
    <property type="entry name" value="ARM repeat"/>
    <property type="match status" value="3"/>
</dbReference>
<dbReference type="GO" id="GO:0005634">
    <property type="term" value="C:nucleus"/>
    <property type="evidence" value="ECO:0007669"/>
    <property type="project" value="UniProtKB-SubCell"/>
</dbReference>
<evidence type="ECO:0000256" key="16">
    <source>
        <dbReference type="SAM" id="MobiDB-lite"/>
    </source>
</evidence>
<dbReference type="GO" id="GO:0006886">
    <property type="term" value="P:intracellular protein transport"/>
    <property type="evidence" value="ECO:0007669"/>
    <property type="project" value="InterPro"/>
</dbReference>
<dbReference type="SUPFAM" id="SSF57850">
    <property type="entry name" value="RING/U-box"/>
    <property type="match status" value="1"/>
</dbReference>
<dbReference type="Pfam" id="PF08389">
    <property type="entry name" value="Xpo1"/>
    <property type="match status" value="1"/>
</dbReference>
<dbReference type="GO" id="GO:0008270">
    <property type="term" value="F:zinc ion binding"/>
    <property type="evidence" value="ECO:0007669"/>
    <property type="project" value="UniProtKB-KW"/>
</dbReference>
<dbReference type="PROSITE" id="PS50166">
    <property type="entry name" value="IMPORTIN_B_NT"/>
    <property type="match status" value="1"/>
</dbReference>
<evidence type="ECO:0000256" key="3">
    <source>
        <dbReference type="ARBA" id="ARBA00006331"/>
    </source>
</evidence>
<keyword evidence="9 15" id="KW-0863">Zinc-finger</keyword>
<evidence type="ECO:0000313" key="21">
    <source>
        <dbReference type="Proteomes" id="UP000318821"/>
    </source>
</evidence>
<keyword evidence="11" id="KW-0862">Zinc</keyword>
<evidence type="ECO:0000256" key="15">
    <source>
        <dbReference type="PROSITE-ProRule" id="PRU00228"/>
    </source>
</evidence>
<keyword evidence="10 14" id="KW-0833">Ubl conjugation pathway</keyword>
<dbReference type="SMART" id="SM01102">
    <property type="entry name" value="CRM1_C"/>
    <property type="match status" value="1"/>
</dbReference>
<dbReference type="InterPro" id="IPR011989">
    <property type="entry name" value="ARM-like"/>
</dbReference>
<evidence type="ECO:0000256" key="6">
    <source>
        <dbReference type="ARBA" id="ARBA00022448"/>
    </source>
</evidence>
<dbReference type="VEuPathDB" id="TriTrypDB:LDHU3_32.1500"/>
<dbReference type="Pfam" id="PF00632">
    <property type="entry name" value="HECT"/>
    <property type="match status" value="1"/>
</dbReference>
<feature type="region of interest" description="Disordered" evidence="16">
    <location>
        <begin position="836"/>
        <end position="888"/>
    </location>
</feature>
<dbReference type="InterPro" id="IPR043145">
    <property type="entry name" value="Znf_ZZ_sf"/>
</dbReference>
<evidence type="ECO:0000259" key="19">
    <source>
        <dbReference type="PROSITE" id="PS50237"/>
    </source>
</evidence>
<dbReference type="Gene3D" id="1.25.10.10">
    <property type="entry name" value="Leucine-rich Repeat Variant"/>
    <property type="match status" value="2"/>
</dbReference>
<evidence type="ECO:0000256" key="12">
    <source>
        <dbReference type="ARBA" id="ARBA00022927"/>
    </source>
</evidence>
<feature type="compositionally biased region" description="Basic and acidic residues" evidence="16">
    <location>
        <begin position="924"/>
        <end position="937"/>
    </location>
</feature>
<evidence type="ECO:0000313" key="20">
    <source>
        <dbReference type="EMBL" id="TPP47126.1"/>
    </source>
</evidence>
<dbReference type="EC" id="2.3.2.26" evidence="5"/>
<dbReference type="Pfam" id="PF18787">
    <property type="entry name" value="CRM1_repeat_3"/>
    <property type="match status" value="1"/>
</dbReference>
<feature type="active site" description="Glycyl thioester intermediate" evidence="14">
    <location>
        <position position="1553"/>
    </location>
</feature>
<dbReference type="PANTHER" id="PTHR45670">
    <property type="entry name" value="E3 UBIQUITIN-PROTEIN LIGASE TRIP12"/>
    <property type="match status" value="1"/>
</dbReference>
<comment type="catalytic activity">
    <reaction evidence="1">
        <text>S-ubiquitinyl-[E2 ubiquitin-conjugating enzyme]-L-cysteine + [acceptor protein]-L-lysine = [E2 ubiquitin-conjugating enzyme]-L-cysteine + N(6)-ubiquitinyl-[acceptor protein]-L-lysine.</text>
        <dbReference type="EC" id="2.3.2.26"/>
    </reaction>
</comment>
<dbReference type="EMBL" id="RHLD01000003">
    <property type="protein sequence ID" value="TPP47126.1"/>
    <property type="molecule type" value="Genomic_DNA"/>
</dbReference>
<dbReference type="Gene3D" id="3.30.60.90">
    <property type="match status" value="1"/>
</dbReference>
<accession>A0A504XDX8</accession>
<dbReference type="InterPro" id="IPR057948">
    <property type="entry name" value="TPR_TRIP12_N"/>
</dbReference>
<evidence type="ECO:0000256" key="7">
    <source>
        <dbReference type="ARBA" id="ARBA00022679"/>
    </source>
</evidence>
<dbReference type="GO" id="GO:0061630">
    <property type="term" value="F:ubiquitin protein ligase activity"/>
    <property type="evidence" value="ECO:0007669"/>
    <property type="project" value="UniProtKB-EC"/>
</dbReference>
<dbReference type="VEuPathDB" id="TriTrypDB:LdCL_320017200"/>
<dbReference type="PROSITE" id="PS50135">
    <property type="entry name" value="ZF_ZZ_2"/>
    <property type="match status" value="1"/>
</dbReference>
<dbReference type="VEuPathDB" id="TriTrypDB:LdBPK_321160.1"/>
<evidence type="ECO:0000256" key="2">
    <source>
        <dbReference type="ARBA" id="ARBA00004123"/>
    </source>
</evidence>
<dbReference type="InterPro" id="IPR041235">
    <property type="entry name" value="Exp1_repeat_2"/>
</dbReference>
<dbReference type="InterPro" id="IPR000433">
    <property type="entry name" value="Znf_ZZ"/>
</dbReference>
<dbReference type="InterPro" id="IPR001494">
    <property type="entry name" value="Importin-beta_N"/>
</dbReference>
<dbReference type="Pfam" id="PF18784">
    <property type="entry name" value="CRM1_repeat_2"/>
    <property type="match status" value="1"/>
</dbReference>
<dbReference type="InterPro" id="IPR045322">
    <property type="entry name" value="HECTD1/TRIP12-like"/>
</dbReference>
<dbReference type="InterPro" id="IPR041123">
    <property type="entry name" value="CRM1_repeat"/>
</dbReference>
<feature type="compositionally biased region" description="Low complexity" evidence="16">
    <location>
        <begin position="879"/>
        <end position="888"/>
    </location>
</feature>
<evidence type="ECO:0000256" key="13">
    <source>
        <dbReference type="ARBA" id="ARBA00023242"/>
    </source>
</evidence>
<dbReference type="VEuPathDB" id="TriTrypDB:LdBPK_321150.1"/>
<comment type="subcellular location">
    <subcellularLocation>
        <location evidence="2">Nucleus</location>
    </subcellularLocation>
</comment>
<evidence type="ECO:0000259" key="17">
    <source>
        <dbReference type="PROSITE" id="PS50135"/>
    </source>
</evidence>
<dbReference type="VEuPathDB" id="TriTrypDB:LdCL_320017300"/>
<dbReference type="SUPFAM" id="SSF56204">
    <property type="entry name" value="Hect, E3 ligase catalytic domain"/>
    <property type="match status" value="1"/>
</dbReference>
<comment type="similarity">
    <text evidence="4">Belongs to the exportin family.</text>
</comment>
<dbReference type="PROSITE" id="PS50237">
    <property type="entry name" value="HECT"/>
    <property type="match status" value="1"/>
</dbReference>
<dbReference type="CDD" id="cd02249">
    <property type="entry name" value="ZZ"/>
    <property type="match status" value="1"/>
</dbReference>
<dbReference type="PANTHER" id="PTHR45670:SF14">
    <property type="entry name" value="E3 UBIQUITIN-PROTEIN LIGASE TRIP12"/>
    <property type="match status" value="1"/>
</dbReference>
<dbReference type="InterPro" id="IPR016024">
    <property type="entry name" value="ARM-type_fold"/>
</dbReference>
<feature type="domain" description="HECT" evidence="19">
    <location>
        <begin position="1222"/>
        <end position="1585"/>
    </location>
</feature>